<dbReference type="InterPro" id="IPR004089">
    <property type="entry name" value="MCPsignal_dom"/>
</dbReference>
<evidence type="ECO:0000313" key="10">
    <source>
        <dbReference type="EMBL" id="GIQ69837.1"/>
    </source>
</evidence>
<dbReference type="SUPFAM" id="SSF58104">
    <property type="entry name" value="Methyl-accepting chemotaxis protein (MCP) signaling domain"/>
    <property type="match status" value="1"/>
</dbReference>
<dbReference type="RefSeq" id="WP_213412624.1">
    <property type="nucleotide sequence ID" value="NZ_BOVK01000036.1"/>
</dbReference>
<evidence type="ECO:0000259" key="8">
    <source>
        <dbReference type="PROSITE" id="PS50111"/>
    </source>
</evidence>
<dbReference type="Gene3D" id="1.10.287.950">
    <property type="entry name" value="Methyl-accepting chemotaxis protein"/>
    <property type="match status" value="1"/>
</dbReference>
<comment type="caution">
    <text evidence="10">The sequence shown here is derived from an EMBL/GenBank/DDBJ whole genome shotgun (WGS) entry which is preliminary data.</text>
</comment>
<evidence type="ECO:0000313" key="11">
    <source>
        <dbReference type="Proteomes" id="UP000677918"/>
    </source>
</evidence>
<dbReference type="EMBL" id="BOVK01000036">
    <property type="protein sequence ID" value="GIQ69837.1"/>
    <property type="molecule type" value="Genomic_DNA"/>
</dbReference>
<dbReference type="PANTHER" id="PTHR32089">
    <property type="entry name" value="METHYL-ACCEPTING CHEMOTAXIS PROTEIN MCPB"/>
    <property type="match status" value="1"/>
</dbReference>
<keyword evidence="7" id="KW-0812">Transmembrane</keyword>
<dbReference type="SMART" id="SM00283">
    <property type="entry name" value="MA"/>
    <property type="match status" value="1"/>
</dbReference>
<keyword evidence="2" id="KW-1003">Cell membrane</keyword>
<feature type="transmembrane region" description="Helical" evidence="7">
    <location>
        <begin position="44"/>
        <end position="64"/>
    </location>
</feature>
<evidence type="ECO:0000259" key="9">
    <source>
        <dbReference type="PROSITE" id="PS50885"/>
    </source>
</evidence>
<keyword evidence="3 7" id="KW-0472">Membrane</keyword>
<evidence type="ECO:0000256" key="4">
    <source>
        <dbReference type="ARBA" id="ARBA00023224"/>
    </source>
</evidence>
<comment type="similarity">
    <text evidence="5">Belongs to the methyl-accepting chemotaxis (MCP) protein family.</text>
</comment>
<dbReference type="InterPro" id="IPR003660">
    <property type="entry name" value="HAMP_dom"/>
</dbReference>
<keyword evidence="4 6" id="KW-0807">Transducer</keyword>
<name>A0A8J4H5D2_9BACL</name>
<evidence type="ECO:0008006" key="12">
    <source>
        <dbReference type="Google" id="ProtNLM"/>
    </source>
</evidence>
<protein>
    <recommendedName>
        <fullName evidence="12">Methyl-accepting chemotaxis protein</fullName>
    </recommendedName>
</protein>
<evidence type="ECO:0000256" key="2">
    <source>
        <dbReference type="ARBA" id="ARBA00022475"/>
    </source>
</evidence>
<dbReference type="PROSITE" id="PS50111">
    <property type="entry name" value="CHEMOTAXIS_TRANSDUC_2"/>
    <property type="match status" value="1"/>
</dbReference>
<dbReference type="GO" id="GO:0007165">
    <property type="term" value="P:signal transduction"/>
    <property type="evidence" value="ECO:0007669"/>
    <property type="project" value="UniProtKB-KW"/>
</dbReference>
<evidence type="ECO:0000256" key="5">
    <source>
        <dbReference type="ARBA" id="ARBA00029447"/>
    </source>
</evidence>
<sequence>MFHSKLQGIDYTVAVKTMPEIDGKYVLLVETSSYLGPIYQMAQFMLFIIMGCIAVSILLILWFVRSLTRPLTQLKRIMEGVRNGNMQQPISIRTKVPEIVSLQSSFATMLDQMRTVIGELKDTTNDLNAAGGKLSETSEEALSYSQQLIESIHVVKDGAAQTAEGSETSLARFHEMKEKIESIMQSMSEVFVRSVQMDDSAKQGEESVASLMDTIRKYETEFTHMMNTVEEVKKHSSSISGQVGLIQEVASRTKLLALNASIEAARAGEAGKGFSVVATEIRNLADQSSVAAEVITKSIRNMEQVASEAMEEFHRMIGKIEVHLKDADQSKGAWDNLLDHIDTVSLRLKAMQGELQGLQQSVPLLQEVMMNFASVSQETSASAEQILSLSYDQMAQMESTHVTGQELTKLAHSLSAKTKRFQLN</sequence>
<feature type="domain" description="Methyl-accepting transducer" evidence="8">
    <location>
        <begin position="137"/>
        <end position="387"/>
    </location>
</feature>
<evidence type="ECO:0000256" key="1">
    <source>
        <dbReference type="ARBA" id="ARBA00004236"/>
    </source>
</evidence>
<dbReference type="Pfam" id="PF00015">
    <property type="entry name" value="MCPsignal"/>
    <property type="match status" value="1"/>
</dbReference>
<dbReference type="AlphaFoldDB" id="A0A8J4H5D2"/>
<accession>A0A8J4H5D2</accession>
<dbReference type="Gene3D" id="6.10.340.10">
    <property type="match status" value="1"/>
</dbReference>
<evidence type="ECO:0000256" key="6">
    <source>
        <dbReference type="PROSITE-ProRule" id="PRU00284"/>
    </source>
</evidence>
<organism evidence="10 11">
    <name type="scientific">Xylanibacillus composti</name>
    <dbReference type="NCBI Taxonomy" id="1572762"/>
    <lineage>
        <taxon>Bacteria</taxon>
        <taxon>Bacillati</taxon>
        <taxon>Bacillota</taxon>
        <taxon>Bacilli</taxon>
        <taxon>Bacillales</taxon>
        <taxon>Paenibacillaceae</taxon>
        <taxon>Xylanibacillus</taxon>
    </lineage>
</organism>
<comment type="subcellular location">
    <subcellularLocation>
        <location evidence="1">Cell membrane</location>
    </subcellularLocation>
</comment>
<keyword evidence="11" id="KW-1185">Reference proteome</keyword>
<dbReference type="SMART" id="SM00304">
    <property type="entry name" value="HAMP"/>
    <property type="match status" value="1"/>
</dbReference>
<reference evidence="10" key="1">
    <citation type="submission" date="2021-04" db="EMBL/GenBank/DDBJ databases">
        <title>Draft genome sequence of Xylanibacillus composti strain K13.</title>
        <authorList>
            <person name="Uke A."/>
            <person name="Chhe C."/>
            <person name="Baramee S."/>
            <person name="Kosugi A."/>
        </authorList>
    </citation>
    <scope>NUCLEOTIDE SEQUENCE</scope>
    <source>
        <strain evidence="10">K13</strain>
    </source>
</reference>
<dbReference type="Pfam" id="PF00672">
    <property type="entry name" value="HAMP"/>
    <property type="match status" value="1"/>
</dbReference>
<dbReference type="Proteomes" id="UP000677918">
    <property type="component" value="Unassembled WGS sequence"/>
</dbReference>
<gene>
    <name evidence="10" type="ORF">XYCOK13_26610</name>
</gene>
<evidence type="ECO:0000256" key="3">
    <source>
        <dbReference type="ARBA" id="ARBA00023136"/>
    </source>
</evidence>
<proteinExistence type="inferred from homology"/>
<keyword evidence="7" id="KW-1133">Transmembrane helix</keyword>
<feature type="domain" description="HAMP" evidence="9">
    <location>
        <begin position="65"/>
        <end position="118"/>
    </location>
</feature>
<dbReference type="PANTHER" id="PTHR32089:SF112">
    <property type="entry name" value="LYSOZYME-LIKE PROTEIN-RELATED"/>
    <property type="match status" value="1"/>
</dbReference>
<evidence type="ECO:0000256" key="7">
    <source>
        <dbReference type="SAM" id="Phobius"/>
    </source>
</evidence>
<dbReference type="PROSITE" id="PS50885">
    <property type="entry name" value="HAMP"/>
    <property type="match status" value="1"/>
</dbReference>
<dbReference type="GO" id="GO:0005886">
    <property type="term" value="C:plasma membrane"/>
    <property type="evidence" value="ECO:0007669"/>
    <property type="project" value="UniProtKB-SubCell"/>
</dbReference>